<dbReference type="AlphaFoldDB" id="A0AAV7X3Q1"/>
<proteinExistence type="predicted"/>
<gene>
    <name evidence="1" type="ORF">NDU88_006271</name>
</gene>
<dbReference type="Proteomes" id="UP001066276">
    <property type="component" value="Chromosome 1_1"/>
</dbReference>
<comment type="caution">
    <text evidence="1">The sequence shown here is derived from an EMBL/GenBank/DDBJ whole genome shotgun (WGS) entry which is preliminary data.</text>
</comment>
<reference evidence="1" key="1">
    <citation type="journal article" date="2022" name="bioRxiv">
        <title>Sequencing and chromosome-scale assembly of the giantPleurodeles waltlgenome.</title>
        <authorList>
            <person name="Brown T."/>
            <person name="Elewa A."/>
            <person name="Iarovenko S."/>
            <person name="Subramanian E."/>
            <person name="Araus A.J."/>
            <person name="Petzold A."/>
            <person name="Susuki M."/>
            <person name="Suzuki K.-i.T."/>
            <person name="Hayashi T."/>
            <person name="Toyoda A."/>
            <person name="Oliveira C."/>
            <person name="Osipova E."/>
            <person name="Leigh N.D."/>
            <person name="Simon A."/>
            <person name="Yun M.H."/>
        </authorList>
    </citation>
    <scope>NUCLEOTIDE SEQUENCE</scope>
    <source>
        <strain evidence="1">20211129_DDA</strain>
        <tissue evidence="1">Liver</tissue>
    </source>
</reference>
<protein>
    <submittedName>
        <fullName evidence="1">Uncharacterized protein</fullName>
    </submittedName>
</protein>
<keyword evidence="2" id="KW-1185">Reference proteome</keyword>
<dbReference type="EMBL" id="JANPWB010000001">
    <property type="protein sequence ID" value="KAJ1218694.1"/>
    <property type="molecule type" value="Genomic_DNA"/>
</dbReference>
<evidence type="ECO:0000313" key="2">
    <source>
        <dbReference type="Proteomes" id="UP001066276"/>
    </source>
</evidence>
<evidence type="ECO:0000313" key="1">
    <source>
        <dbReference type="EMBL" id="KAJ1218694.1"/>
    </source>
</evidence>
<sequence length="161" mass="16930">MMDSLTGISAEEKVAQAMRLLQEAGCLDLVAHRAWGLSVGRVSGCCSGGMDLFAAALVECSGYIEISDFCRSKVMMDSLTGISAEEKVAQAMRLLQEAGCLDLVAHRAWGLPVRRVSGCCSGGMDLFTAALVECSGYIGKWEGPLSHSESSTPGEQGGTCE</sequence>
<accession>A0AAV7X3Q1</accession>
<name>A0AAV7X3Q1_PLEWA</name>
<organism evidence="1 2">
    <name type="scientific">Pleurodeles waltl</name>
    <name type="common">Iberian ribbed newt</name>
    <dbReference type="NCBI Taxonomy" id="8319"/>
    <lineage>
        <taxon>Eukaryota</taxon>
        <taxon>Metazoa</taxon>
        <taxon>Chordata</taxon>
        <taxon>Craniata</taxon>
        <taxon>Vertebrata</taxon>
        <taxon>Euteleostomi</taxon>
        <taxon>Amphibia</taxon>
        <taxon>Batrachia</taxon>
        <taxon>Caudata</taxon>
        <taxon>Salamandroidea</taxon>
        <taxon>Salamandridae</taxon>
        <taxon>Pleurodelinae</taxon>
        <taxon>Pleurodeles</taxon>
    </lineage>
</organism>